<dbReference type="PRINTS" id="PR00633">
    <property type="entry name" value="RCCNDNSATION"/>
</dbReference>
<reference evidence="8" key="1">
    <citation type="submission" date="2021-02" db="EMBL/GenBank/DDBJ databases">
        <authorList>
            <person name="Dougan E. K."/>
            <person name="Rhodes N."/>
            <person name="Thang M."/>
            <person name="Chan C."/>
        </authorList>
    </citation>
    <scope>NUCLEOTIDE SEQUENCE</scope>
</reference>
<evidence type="ECO:0000256" key="1">
    <source>
        <dbReference type="ARBA" id="ARBA00022679"/>
    </source>
</evidence>
<evidence type="ECO:0000256" key="2">
    <source>
        <dbReference type="ARBA" id="ARBA00022737"/>
    </source>
</evidence>
<dbReference type="PANTHER" id="PTHR45622:SF60">
    <property type="entry name" value="UBIQUITIN-PROTEIN LIGASE E3A"/>
    <property type="match status" value="1"/>
</dbReference>
<dbReference type="InterPro" id="IPR000408">
    <property type="entry name" value="Reg_chr_condens"/>
</dbReference>
<feature type="repeat" description="RCC1" evidence="5">
    <location>
        <begin position="623"/>
        <end position="675"/>
    </location>
</feature>
<dbReference type="InterPro" id="IPR035983">
    <property type="entry name" value="Hect_E3_ubiquitin_ligase"/>
</dbReference>
<dbReference type="Gene3D" id="3.30.2410.10">
    <property type="entry name" value="Hect, E3 ligase catalytic domain"/>
    <property type="match status" value="1"/>
</dbReference>
<evidence type="ECO:0000313" key="8">
    <source>
        <dbReference type="EMBL" id="CAE8590879.1"/>
    </source>
</evidence>
<evidence type="ECO:0000256" key="4">
    <source>
        <dbReference type="PROSITE-ProRule" id="PRU00104"/>
    </source>
</evidence>
<feature type="repeat" description="RCC1" evidence="5">
    <location>
        <begin position="791"/>
        <end position="848"/>
    </location>
</feature>
<keyword evidence="2" id="KW-0677">Repeat</keyword>
<dbReference type="SMART" id="SM00119">
    <property type="entry name" value="HECTc"/>
    <property type="match status" value="1"/>
</dbReference>
<dbReference type="PANTHER" id="PTHR45622">
    <property type="entry name" value="UBIQUITIN-PROTEIN LIGASE E3A-RELATED"/>
    <property type="match status" value="1"/>
</dbReference>
<gene>
    <name evidence="8" type="ORF">PGLA1383_LOCUS9588</name>
</gene>
<dbReference type="SUPFAM" id="SSF50985">
    <property type="entry name" value="RCC1/BLIP-II"/>
    <property type="match status" value="1"/>
</dbReference>
<dbReference type="InterPro" id="IPR051709">
    <property type="entry name" value="Ub-ligase/GTPase-reg"/>
</dbReference>
<feature type="domain" description="HECT" evidence="7">
    <location>
        <begin position="1411"/>
        <end position="1748"/>
    </location>
</feature>
<dbReference type="EMBL" id="CAJNNV010004532">
    <property type="protein sequence ID" value="CAE8590879.1"/>
    <property type="molecule type" value="Genomic_DNA"/>
</dbReference>
<dbReference type="PROSITE" id="PS50012">
    <property type="entry name" value="RCC1_3"/>
    <property type="match status" value="6"/>
</dbReference>
<dbReference type="InterPro" id="IPR000569">
    <property type="entry name" value="HECT_dom"/>
</dbReference>
<dbReference type="Pfam" id="PF13424">
    <property type="entry name" value="TPR_12"/>
    <property type="match status" value="1"/>
</dbReference>
<comment type="caution">
    <text evidence="8">The sequence shown here is derived from an EMBL/GenBank/DDBJ whole genome shotgun (WGS) entry which is preliminary data.</text>
</comment>
<feature type="coiled-coil region" evidence="6">
    <location>
        <begin position="225"/>
        <end position="259"/>
    </location>
</feature>
<dbReference type="InterPro" id="IPR011990">
    <property type="entry name" value="TPR-like_helical_dom_sf"/>
</dbReference>
<feature type="repeat" description="RCC1" evidence="5">
    <location>
        <begin position="737"/>
        <end position="790"/>
    </location>
</feature>
<protein>
    <recommendedName>
        <fullName evidence="7">HECT domain-containing protein</fullName>
    </recommendedName>
</protein>
<dbReference type="Pfam" id="PF13374">
    <property type="entry name" value="TPR_10"/>
    <property type="match status" value="2"/>
</dbReference>
<evidence type="ECO:0000256" key="6">
    <source>
        <dbReference type="SAM" id="Coils"/>
    </source>
</evidence>
<sequence length="1748" mass="191425">MVDGGCCAVYHAEEGKPKAAGFGVLPVLSKRSASKKLAVSADMLRHRSISVEDRVGVRPQDAGRLAELLLLESIQAGDWMKAPEVALLLQQRAADREVCRSAAKASERVACQERGLDALAEHGIVQSLVSVWQTHRTDTSLAVHVHNIVARYWERASRDEKWFLLPGQLASGKAILAAGQNEWLGEAHKAAVRLHEKGHAAAAAELYRLVVERFAETLGASSQWTLQAQNNLAVLLEEKDQFEEAARLHSEVCKQLEAKQGPEHPDTLSSKFNQAGLKAKMGRLPEAEALYRQVAEVRERTLGPEHADTLRVRGNLAELLRRQGRLSEAEQMLRVLVDQRHAVFGRDDPGTLKARCQLAQVLSQQADPAAQRQAEAHLREVVARREQKLGRSHQDTLTALSRLAFLLEEFIVAIVEMLARRRARYAAWLGRTVAAVTAGVGAGWLLTALMESETMLPSYVLSWGANECGQCMQSPGRSEDSGRCLQPTLVDGLSKRQVGQVFAGYDYSCVITGTERLWAAGSNSGFLFRDDEESSQECAPVGFEELEASRLVAVSGGRDHLVSVTDSGTAISWGRSNEFGQVGHGQAGLQRSHPAPVRGMPPLYKVVAVACGEYSTVALLASGELFAWGANDLGQLGIGDTEPRKVPTRVAGAAHGVPFRAVAAGHQHCLGLSRSGRVYAWGSNRHGRLGLGSAAGGDAGGSSASNCVPSPVLVADVPYAKHISGGGSHSAVLVQKGRLLTCGDNRCGQLGRPCNEALPFLSSFTEVTALSSRVRLVECGARHTICLTFEGIVVGFGANSEGQLGTGRTSEFEESPVQAEVERCAEGRRLLIYALAVTMDHSCALAIPAPAQRDQLDRYLSEGTGITLATIRHKAPERFQSRGRRDFIPPERTVSFGGLGRLGKVVCDEDGGLARTVSTPLPSSCRRPSPKRCQIEQVPLAGTFTAIAEDGGVEQLPRTPPLLAGSQSSPGASTAGQLVEEVATTDDDQVLHPSLSQGCLSPLTRKHSCVKFHLAAESEKESDEEVVLLKPLVHPGVASKAFASLSAGDLLEQVRAARRSGEWRAASCTLCAVLRSPVLLNASFHFPGLREPRVDAETLHEALELMAEAPLSVHLSVLEAAEEGLREFNVPSARLSAMTQEQLRGLLVPLLLPQLRDTHLPQQRRQAVLSQAALLVASLSPKERRLLLDLLVTEIPQASILSSALVPAVRHFLNERIHSLAERQSMDDPGLWHGMLLMQLLFLANEKLRDEQSLELELYGASHATLQHRFLRLSEFQISALDEATIPPQVAFQQLVQTPGCFGLLGSTARWLPSLDEIVFGEASVLDPKTMWLPPGLCILLMHRNLVPVAFTQKVLQVSNSLKQRSLQDRNLGPLQILAMMAGQDARLCVLLQVRRECIVEDTVDFLHKVEPVQLHLPLKVQFVGEDGLDEGGVRREFFQVLVRQLFDQSYAMFTRDPNAHTTWFSTLALDNGDTNFLFKACGTVIGLAIYNNEDGIQIQFPLALFKKLKGEALTLSDLQDIHPEVWMSMQQLLSWTPATGDPNREFEDIFCLTFAITYDFFGEMRTEALKEGGEDLLVNFDNRREYVDLRCKWILEKSVERQFKILAEGFNQVVDSALWSLLTAQEAYLMVCSEPDLDIADLRRGARYDGYRDDEPYIQGFWEILEGFDVVQRKKFLAFTTGCDRAPLGGLHELKMSLQKNGAEPTDRLPTAHTCFNMLLLPQYSTAEKLKAQLLLAIENSEGFGLQ</sequence>
<feature type="repeat" description="RCC1" evidence="5">
    <location>
        <begin position="568"/>
        <end position="622"/>
    </location>
</feature>
<name>A0A813DSI8_POLGL</name>
<evidence type="ECO:0000256" key="5">
    <source>
        <dbReference type="PROSITE-ProRule" id="PRU00235"/>
    </source>
</evidence>
<dbReference type="InterPro" id="IPR009091">
    <property type="entry name" value="RCC1/BLIP-II"/>
</dbReference>
<dbReference type="Gene3D" id="3.90.1750.10">
    <property type="entry name" value="Hect, E3 ligase catalytic domains"/>
    <property type="match status" value="1"/>
</dbReference>
<dbReference type="Pfam" id="PF00632">
    <property type="entry name" value="HECT"/>
    <property type="match status" value="1"/>
</dbReference>
<dbReference type="Gene3D" id="3.30.2160.10">
    <property type="entry name" value="Hect, E3 ligase catalytic domain"/>
    <property type="match status" value="1"/>
</dbReference>
<proteinExistence type="predicted"/>
<keyword evidence="9" id="KW-1185">Reference proteome</keyword>
<organism evidence="8 9">
    <name type="scientific">Polarella glacialis</name>
    <name type="common">Dinoflagellate</name>
    <dbReference type="NCBI Taxonomy" id="89957"/>
    <lineage>
        <taxon>Eukaryota</taxon>
        <taxon>Sar</taxon>
        <taxon>Alveolata</taxon>
        <taxon>Dinophyceae</taxon>
        <taxon>Suessiales</taxon>
        <taxon>Suessiaceae</taxon>
        <taxon>Polarella</taxon>
    </lineage>
</organism>
<keyword evidence="3 4" id="KW-0833">Ubl conjugation pathway</keyword>
<evidence type="ECO:0000313" key="9">
    <source>
        <dbReference type="Proteomes" id="UP000654075"/>
    </source>
</evidence>
<feature type="repeat" description="RCC1" evidence="5">
    <location>
        <begin position="458"/>
        <end position="514"/>
    </location>
</feature>
<keyword evidence="1" id="KW-0808">Transferase</keyword>
<dbReference type="Gene3D" id="1.25.40.10">
    <property type="entry name" value="Tetratricopeptide repeat domain"/>
    <property type="match status" value="1"/>
</dbReference>
<dbReference type="SUPFAM" id="SSF56204">
    <property type="entry name" value="Hect, E3 ligase catalytic domain"/>
    <property type="match status" value="1"/>
</dbReference>
<dbReference type="Gene3D" id="2.130.10.30">
    <property type="entry name" value="Regulator of chromosome condensation 1/beta-lactamase-inhibitor protein II"/>
    <property type="match status" value="2"/>
</dbReference>
<dbReference type="FunFam" id="3.30.2410.10:FF:000003">
    <property type="entry name" value="probable E3 ubiquitin-protein ligase HERC4 isoform X1"/>
    <property type="match status" value="1"/>
</dbReference>
<dbReference type="GO" id="GO:0004842">
    <property type="term" value="F:ubiquitin-protein transferase activity"/>
    <property type="evidence" value="ECO:0007669"/>
    <property type="project" value="InterPro"/>
</dbReference>
<accession>A0A813DSI8</accession>
<dbReference type="PROSITE" id="PS50237">
    <property type="entry name" value="HECT"/>
    <property type="match status" value="1"/>
</dbReference>
<dbReference type="InterPro" id="IPR058923">
    <property type="entry name" value="RCC1-like_dom"/>
</dbReference>
<dbReference type="CDD" id="cd00078">
    <property type="entry name" value="HECTc"/>
    <property type="match status" value="1"/>
</dbReference>
<keyword evidence="6" id="KW-0175">Coiled coil</keyword>
<dbReference type="OMA" id="ERIWHAV"/>
<dbReference type="PROSITE" id="PS00626">
    <property type="entry name" value="RCC1_2"/>
    <property type="match status" value="2"/>
</dbReference>
<dbReference type="Pfam" id="PF25390">
    <property type="entry name" value="WD40_RLD"/>
    <property type="match status" value="1"/>
</dbReference>
<evidence type="ECO:0000259" key="7">
    <source>
        <dbReference type="PROSITE" id="PS50237"/>
    </source>
</evidence>
<feature type="active site" description="Glycyl thioester intermediate" evidence="4">
    <location>
        <position position="1716"/>
    </location>
</feature>
<evidence type="ECO:0000256" key="3">
    <source>
        <dbReference type="ARBA" id="ARBA00022786"/>
    </source>
</evidence>
<dbReference type="Proteomes" id="UP000654075">
    <property type="component" value="Unassembled WGS sequence"/>
</dbReference>
<feature type="repeat" description="RCC1" evidence="5">
    <location>
        <begin position="676"/>
        <end position="736"/>
    </location>
</feature>
<dbReference type="SUPFAM" id="SSF48452">
    <property type="entry name" value="TPR-like"/>
    <property type="match status" value="2"/>
</dbReference>
<dbReference type="OrthoDB" id="409931at2759"/>